<evidence type="ECO:0000256" key="8">
    <source>
        <dbReference type="ARBA" id="ARBA00038436"/>
    </source>
</evidence>
<feature type="transmembrane region" description="Helical" evidence="9">
    <location>
        <begin position="20"/>
        <end position="42"/>
    </location>
</feature>
<keyword evidence="4 9" id="KW-0997">Cell inner membrane</keyword>
<protein>
    <recommendedName>
        <fullName evidence="9">TRAP transporter small permease protein</fullName>
    </recommendedName>
</protein>
<gene>
    <name evidence="11" type="ORF">C1H70_15060</name>
</gene>
<proteinExistence type="inferred from homology"/>
<evidence type="ECO:0000256" key="3">
    <source>
        <dbReference type="ARBA" id="ARBA00022475"/>
    </source>
</evidence>
<comment type="subcellular location">
    <subcellularLocation>
        <location evidence="1 9">Cell inner membrane</location>
        <topology evidence="1 9">Multi-pass membrane protein</topology>
    </subcellularLocation>
</comment>
<feature type="domain" description="Tripartite ATP-independent periplasmic transporters DctQ component" evidence="10">
    <location>
        <begin position="36"/>
        <end position="166"/>
    </location>
</feature>
<dbReference type="GO" id="GO:0005886">
    <property type="term" value="C:plasma membrane"/>
    <property type="evidence" value="ECO:0007669"/>
    <property type="project" value="UniProtKB-SubCell"/>
</dbReference>
<sequence length="178" mass="19738">MSASTPKPAPTTLQRGYHIVMQACGLSAGILIALVSVVITANVLSRNLGVGSIYGTIEGSEYAIAAATFLAAPWVLYQGAHVRVDLLQNALPERHRRRLEMLINLFGAVICVLFGHFLLAVAGDYLAKGTLVFKSFVFPEWWTFILPVFCFALLTIEFLRRFWRLMFPARCFLDKGDA</sequence>
<accession>A0A2N7UCC8</accession>
<dbReference type="AlphaFoldDB" id="A0A2N7UCC8"/>
<comment type="caution">
    <text evidence="11">The sequence shown here is derived from an EMBL/GenBank/DDBJ whole genome shotgun (WGS) entry which is preliminary data.</text>
</comment>
<dbReference type="GO" id="GO:0022857">
    <property type="term" value="F:transmembrane transporter activity"/>
    <property type="evidence" value="ECO:0007669"/>
    <property type="project" value="UniProtKB-UniRule"/>
</dbReference>
<feature type="transmembrane region" description="Helical" evidence="9">
    <location>
        <begin position="141"/>
        <end position="159"/>
    </location>
</feature>
<dbReference type="Pfam" id="PF04290">
    <property type="entry name" value="DctQ"/>
    <property type="match status" value="1"/>
</dbReference>
<evidence type="ECO:0000313" key="12">
    <source>
        <dbReference type="Proteomes" id="UP000235547"/>
    </source>
</evidence>
<evidence type="ECO:0000256" key="9">
    <source>
        <dbReference type="RuleBase" id="RU369079"/>
    </source>
</evidence>
<feature type="transmembrane region" description="Helical" evidence="9">
    <location>
        <begin position="101"/>
        <end position="121"/>
    </location>
</feature>
<comment type="function">
    <text evidence="9">Part of the tripartite ATP-independent periplasmic (TRAP) transport system.</text>
</comment>
<evidence type="ECO:0000256" key="1">
    <source>
        <dbReference type="ARBA" id="ARBA00004429"/>
    </source>
</evidence>
<name>A0A2N7UCC8_9GAMM</name>
<dbReference type="Proteomes" id="UP000235547">
    <property type="component" value="Unassembled WGS sequence"/>
</dbReference>
<dbReference type="PANTHER" id="PTHR35011:SF10">
    <property type="entry name" value="TRAP TRANSPORTER SMALL PERMEASE PROTEIN"/>
    <property type="match status" value="1"/>
</dbReference>
<keyword evidence="2 9" id="KW-0813">Transport</keyword>
<evidence type="ECO:0000259" key="10">
    <source>
        <dbReference type="Pfam" id="PF04290"/>
    </source>
</evidence>
<comment type="similarity">
    <text evidence="8 9">Belongs to the TRAP transporter small permease family.</text>
</comment>
<dbReference type="OrthoDB" id="9180463at2"/>
<organism evidence="11 12">
    <name type="scientific">Halomonas urumqiensis</name>
    <dbReference type="NCBI Taxonomy" id="1684789"/>
    <lineage>
        <taxon>Bacteria</taxon>
        <taxon>Pseudomonadati</taxon>
        <taxon>Pseudomonadota</taxon>
        <taxon>Gammaproteobacteria</taxon>
        <taxon>Oceanospirillales</taxon>
        <taxon>Halomonadaceae</taxon>
        <taxon>Halomonas</taxon>
    </lineage>
</organism>
<dbReference type="GO" id="GO:0015740">
    <property type="term" value="P:C4-dicarboxylate transport"/>
    <property type="evidence" value="ECO:0007669"/>
    <property type="project" value="TreeGrafter"/>
</dbReference>
<reference evidence="11 12" key="1">
    <citation type="submission" date="2018-01" db="EMBL/GenBank/DDBJ databases">
        <title>Halomonas endophytica sp. nov., isolated from storage liquid in the stems of Populus euphratica.</title>
        <authorList>
            <person name="Chen C."/>
        </authorList>
    </citation>
    <scope>NUCLEOTIDE SEQUENCE [LARGE SCALE GENOMIC DNA]</scope>
    <source>
        <strain evidence="11 12">BZ-SZ-XJ27</strain>
    </source>
</reference>
<keyword evidence="3" id="KW-1003">Cell membrane</keyword>
<dbReference type="InterPro" id="IPR055348">
    <property type="entry name" value="DctQ"/>
</dbReference>
<evidence type="ECO:0000256" key="5">
    <source>
        <dbReference type="ARBA" id="ARBA00022692"/>
    </source>
</evidence>
<evidence type="ECO:0000256" key="2">
    <source>
        <dbReference type="ARBA" id="ARBA00022448"/>
    </source>
</evidence>
<evidence type="ECO:0000256" key="4">
    <source>
        <dbReference type="ARBA" id="ARBA00022519"/>
    </source>
</evidence>
<dbReference type="EMBL" id="PNRG01000033">
    <property type="protein sequence ID" value="PMR78097.1"/>
    <property type="molecule type" value="Genomic_DNA"/>
</dbReference>
<keyword evidence="7 9" id="KW-0472">Membrane</keyword>
<evidence type="ECO:0000256" key="6">
    <source>
        <dbReference type="ARBA" id="ARBA00022989"/>
    </source>
</evidence>
<keyword evidence="6 9" id="KW-1133">Transmembrane helix</keyword>
<keyword evidence="5 9" id="KW-0812">Transmembrane</keyword>
<feature type="transmembrane region" description="Helical" evidence="9">
    <location>
        <begin position="62"/>
        <end position="80"/>
    </location>
</feature>
<keyword evidence="12" id="KW-1185">Reference proteome</keyword>
<evidence type="ECO:0000313" key="11">
    <source>
        <dbReference type="EMBL" id="PMR78097.1"/>
    </source>
</evidence>
<dbReference type="InterPro" id="IPR007387">
    <property type="entry name" value="TRAP_DctQ"/>
</dbReference>
<comment type="subunit">
    <text evidence="9">The complex comprises the extracytoplasmic solute receptor protein and the two transmembrane proteins.</text>
</comment>
<dbReference type="PANTHER" id="PTHR35011">
    <property type="entry name" value="2,3-DIKETO-L-GULONATE TRAP TRANSPORTER SMALL PERMEASE PROTEIN YIAM"/>
    <property type="match status" value="1"/>
</dbReference>
<evidence type="ECO:0000256" key="7">
    <source>
        <dbReference type="ARBA" id="ARBA00023136"/>
    </source>
</evidence>